<accession>A0A857JGB5</accession>
<dbReference type="SUPFAM" id="SSF143011">
    <property type="entry name" value="RelE-like"/>
    <property type="match status" value="1"/>
</dbReference>
<proteinExistence type="predicted"/>
<dbReference type="EMBL" id="CP047650">
    <property type="protein sequence ID" value="QHJ01706.1"/>
    <property type="molecule type" value="Genomic_DNA"/>
</dbReference>
<dbReference type="Gene3D" id="3.30.2310.20">
    <property type="entry name" value="RelE-like"/>
    <property type="match status" value="1"/>
</dbReference>
<reference evidence="1 2" key="1">
    <citation type="submission" date="2020-01" db="EMBL/GenBank/DDBJ databases">
        <title>Genome sequencing of strain KACC 21265.</title>
        <authorList>
            <person name="Heo J."/>
            <person name="Kim S.-J."/>
            <person name="Kim J.-S."/>
            <person name="Hong S.-B."/>
            <person name="Kwon S.-W."/>
        </authorList>
    </citation>
    <scope>NUCLEOTIDE SEQUENCE [LARGE SCALE GENOMIC DNA]</scope>
    <source>
        <strain evidence="1 2">KACC 21265</strain>
    </source>
</reference>
<dbReference type="KEGG" id="xyk:GT347_25260"/>
<evidence type="ECO:0000313" key="1">
    <source>
        <dbReference type="EMBL" id="QHJ01706.1"/>
    </source>
</evidence>
<dbReference type="InterPro" id="IPR035093">
    <property type="entry name" value="RelE/ParE_toxin_dom_sf"/>
</dbReference>
<gene>
    <name evidence="1" type="ORF">GT347_25260</name>
</gene>
<evidence type="ECO:0000313" key="2">
    <source>
        <dbReference type="Proteomes" id="UP000464787"/>
    </source>
</evidence>
<name>A0A857JGB5_9BURK</name>
<dbReference type="Proteomes" id="UP000464787">
    <property type="component" value="Chromosome"/>
</dbReference>
<protein>
    <recommendedName>
        <fullName evidence="3">Proteic killer suppression protein</fullName>
    </recommendedName>
</protein>
<keyword evidence="2" id="KW-1185">Reference proteome</keyword>
<organism evidence="1 2">
    <name type="scientific">Xylophilus rhododendri</name>
    <dbReference type="NCBI Taxonomy" id="2697032"/>
    <lineage>
        <taxon>Bacteria</taxon>
        <taxon>Pseudomonadati</taxon>
        <taxon>Pseudomonadota</taxon>
        <taxon>Betaproteobacteria</taxon>
        <taxon>Burkholderiales</taxon>
        <taxon>Xylophilus</taxon>
    </lineage>
</organism>
<dbReference type="InterPro" id="IPR007711">
    <property type="entry name" value="HigB-1"/>
</dbReference>
<dbReference type="AlphaFoldDB" id="A0A857JGB5"/>
<sequence>MLHGLNGSLDGHYSVWVNANWRLTFAFDGQDTILVDYQDYH</sequence>
<evidence type="ECO:0008006" key="3">
    <source>
        <dbReference type="Google" id="ProtNLM"/>
    </source>
</evidence>
<dbReference type="Pfam" id="PF05015">
    <property type="entry name" value="HigB-like_toxin"/>
    <property type="match status" value="1"/>
</dbReference>